<evidence type="ECO:0000313" key="3">
    <source>
        <dbReference type="EMBL" id="RIA56270.1"/>
    </source>
</evidence>
<dbReference type="AlphaFoldDB" id="A0A397Q425"/>
<keyword evidence="2" id="KW-1133">Transmembrane helix</keyword>
<accession>A0A397Q425</accession>
<dbReference type="Proteomes" id="UP000266273">
    <property type="component" value="Unassembled WGS sequence"/>
</dbReference>
<protein>
    <submittedName>
        <fullName evidence="3">Uncharacterized protein</fullName>
    </submittedName>
</protein>
<sequence length="376" mass="42656">MDQFDPRDEAPDSHALTDSPENHRNGLPPPPTPSNFYKDFVQFAIFLGVVLIPVYTSFDDMAEGLQGFISEYIVPYRDGPMSEPIGYTVNKNVARTIVFVLLFAGFTVVFLIRHTFRTTPMGQNSRDHLAIVDEAILEEKNEQIRQLRQKLKNDMIILRTVHNQIYGDNRPRLNYSSVKGVYRVNANGDLEVHKEITVKADDKEGFLWTFYAAGDQYSKPLEEVADLNFSVAALDDDTSVQYITIVDEGLKKQFVIYFLPLLQPGETRSFTLYYQWPGILLKLLETGTVSYDWQNRAPTTGMPGDFSAEWIFDEALGHVECHNTGSKPAGLKLYNVDESQGSRWVFEGEQVALGNTPYELTFFAPDLPANNDREGR</sequence>
<dbReference type="OrthoDB" id="10019668at2"/>
<reference evidence="3 4" key="1">
    <citation type="submission" date="2018-08" db="EMBL/GenBank/DDBJ databases">
        <title>Genomic Encyclopedia of Archaeal and Bacterial Type Strains, Phase II (KMG-II): from individual species to whole genera.</title>
        <authorList>
            <person name="Goeker M."/>
        </authorList>
    </citation>
    <scope>NUCLEOTIDE SEQUENCE [LARGE SCALE GENOMIC DNA]</scope>
    <source>
        <strain evidence="3 4">DSM 5002</strain>
    </source>
</reference>
<evidence type="ECO:0000313" key="4">
    <source>
        <dbReference type="Proteomes" id="UP000266273"/>
    </source>
</evidence>
<evidence type="ECO:0000256" key="2">
    <source>
        <dbReference type="SAM" id="Phobius"/>
    </source>
</evidence>
<feature type="compositionally biased region" description="Basic and acidic residues" evidence="1">
    <location>
        <begin position="1"/>
        <end position="12"/>
    </location>
</feature>
<gene>
    <name evidence="3" type="ORF">BXY53_1373</name>
</gene>
<proteinExistence type="predicted"/>
<comment type="caution">
    <text evidence="3">The sequence shown here is derived from an EMBL/GenBank/DDBJ whole genome shotgun (WGS) entry which is preliminary data.</text>
</comment>
<feature type="transmembrane region" description="Helical" evidence="2">
    <location>
        <begin position="40"/>
        <end position="58"/>
    </location>
</feature>
<keyword evidence="2" id="KW-0472">Membrane</keyword>
<organism evidence="3 4">
    <name type="scientific">Dichotomicrobium thermohalophilum</name>
    <dbReference type="NCBI Taxonomy" id="933063"/>
    <lineage>
        <taxon>Bacteria</taxon>
        <taxon>Pseudomonadati</taxon>
        <taxon>Pseudomonadota</taxon>
        <taxon>Alphaproteobacteria</taxon>
        <taxon>Hyphomicrobiales</taxon>
        <taxon>Hyphomicrobiaceae</taxon>
        <taxon>Dichotomicrobium</taxon>
    </lineage>
</organism>
<feature type="transmembrane region" description="Helical" evidence="2">
    <location>
        <begin position="93"/>
        <end position="112"/>
    </location>
</feature>
<evidence type="ECO:0000256" key="1">
    <source>
        <dbReference type="SAM" id="MobiDB-lite"/>
    </source>
</evidence>
<keyword evidence="4" id="KW-1185">Reference proteome</keyword>
<keyword evidence="2" id="KW-0812">Transmembrane</keyword>
<name>A0A397Q425_9HYPH</name>
<feature type="region of interest" description="Disordered" evidence="1">
    <location>
        <begin position="1"/>
        <end position="31"/>
    </location>
</feature>
<dbReference type="RefSeq" id="WP_119061082.1">
    <property type="nucleotide sequence ID" value="NZ_QXDF01000001.1"/>
</dbReference>
<dbReference type="EMBL" id="QXDF01000001">
    <property type="protein sequence ID" value="RIA56270.1"/>
    <property type="molecule type" value="Genomic_DNA"/>
</dbReference>